<accession>A0ACC7NMY6</accession>
<name>A0ACC7NMY6_9BURK</name>
<dbReference type="EMBL" id="JAQQDW010000103">
    <property type="protein sequence ID" value="MFM0108120.1"/>
    <property type="molecule type" value="Genomic_DNA"/>
</dbReference>
<sequence>MDRRDFLKNAGIGASIAATGILPGESKAVEKGRRDPHDGRPPNILFVLVDELRYPRVFPKGIGSAGEFLQTYMPRTYSLWAGGVKFAGHYTAAVACSPARGTLVTGLYSQQTWLLTTILDAPDTQVSIQPVLGREYPTYGKLLRNAGYRTPYIGKWHLSVPPSVAGRLAAYGFEGLTYPDPTGSNLQGTVGDEAQGYLSDRDIASQAATWLGARRPAERPWCLTVGFINPHDKEFFPAGTEFQTFT</sequence>
<organism evidence="1 2">
    <name type="scientific">Paraburkholderia rhynchosiae</name>
    <dbReference type="NCBI Taxonomy" id="487049"/>
    <lineage>
        <taxon>Bacteria</taxon>
        <taxon>Pseudomonadati</taxon>
        <taxon>Pseudomonadota</taxon>
        <taxon>Betaproteobacteria</taxon>
        <taxon>Burkholderiales</taxon>
        <taxon>Burkholderiaceae</taxon>
        <taxon>Paraburkholderia</taxon>
    </lineage>
</organism>
<proteinExistence type="predicted"/>
<reference evidence="1 2" key="1">
    <citation type="journal article" date="2024" name="Chem. Sci.">
        <title>Discovery of megapolipeptins by genome mining of a Burkholderiales bacteria collection.</title>
        <authorList>
            <person name="Paulo B.S."/>
            <person name="Recchia M.J.J."/>
            <person name="Lee S."/>
            <person name="Fergusson C.H."/>
            <person name="Romanowski S.B."/>
            <person name="Hernandez A."/>
            <person name="Krull N."/>
            <person name="Liu D.Y."/>
            <person name="Cavanagh H."/>
            <person name="Bos A."/>
            <person name="Gray C.A."/>
            <person name="Murphy B.T."/>
            <person name="Linington R.G."/>
            <person name="Eustaquio A.S."/>
        </authorList>
    </citation>
    <scope>NUCLEOTIDE SEQUENCE [LARGE SCALE GENOMIC DNA]</scope>
    <source>
        <strain evidence="1 2">RL18-126-BIB-B</strain>
    </source>
</reference>
<feature type="non-terminal residue" evidence="1">
    <location>
        <position position="246"/>
    </location>
</feature>
<dbReference type="Proteomes" id="UP001629235">
    <property type="component" value="Unassembled WGS sequence"/>
</dbReference>
<protein>
    <submittedName>
        <fullName evidence="1">Sulfatase-like hydrolase/transferase</fullName>
    </submittedName>
</protein>
<evidence type="ECO:0000313" key="2">
    <source>
        <dbReference type="Proteomes" id="UP001629235"/>
    </source>
</evidence>
<evidence type="ECO:0000313" key="1">
    <source>
        <dbReference type="EMBL" id="MFM0108120.1"/>
    </source>
</evidence>
<gene>
    <name evidence="1" type="ORF">PQR01_32945</name>
</gene>
<comment type="caution">
    <text evidence="1">The sequence shown here is derived from an EMBL/GenBank/DDBJ whole genome shotgun (WGS) entry which is preliminary data.</text>
</comment>
<keyword evidence="2" id="KW-1185">Reference proteome</keyword>